<dbReference type="EMBL" id="CP042374">
    <property type="protein sequence ID" value="QEA33641.1"/>
    <property type="molecule type" value="Genomic_DNA"/>
</dbReference>
<dbReference type="GO" id="GO:0005829">
    <property type="term" value="C:cytosol"/>
    <property type="evidence" value="ECO:0007669"/>
    <property type="project" value="TreeGrafter"/>
</dbReference>
<evidence type="ECO:0000256" key="1">
    <source>
        <dbReference type="ARBA" id="ARBA00010552"/>
    </source>
</evidence>
<proteinExistence type="inferred from homology"/>
<sequence length="134" mass="14858">MSKQVVSTTQAPKALGPYSQAIQVDNTLYISGQIGIDPQTNEFVGETTTQQAHQIFENIDEILHEAEFSRADIVKAGLFFDDLSDFTIVNDIYEKYFETTSIEAFPARSAVQVAALPKKAKLEIEIVAMKPTTK</sequence>
<dbReference type="CDD" id="cd00448">
    <property type="entry name" value="YjgF_YER057c_UK114_family"/>
    <property type="match status" value="1"/>
</dbReference>
<protein>
    <submittedName>
        <fullName evidence="2">RidA family protein</fullName>
    </submittedName>
</protein>
<dbReference type="NCBIfam" id="TIGR00004">
    <property type="entry name" value="Rid family detoxifying hydrolase"/>
    <property type="match status" value="1"/>
</dbReference>
<dbReference type="InterPro" id="IPR006056">
    <property type="entry name" value="RidA"/>
</dbReference>
<dbReference type="InterPro" id="IPR035959">
    <property type="entry name" value="RutC-like_sf"/>
</dbReference>
<gene>
    <name evidence="2" type="ORF">FGL89_05635</name>
</gene>
<dbReference type="PANTHER" id="PTHR11803">
    <property type="entry name" value="2-IMINOBUTANOATE/2-IMINOPROPANOATE DEAMINASE RIDA"/>
    <property type="match status" value="1"/>
</dbReference>
<dbReference type="AlphaFoldDB" id="A0AAE6IJL8"/>
<dbReference type="RefSeq" id="WP_014974941.1">
    <property type="nucleotide sequence ID" value="NZ_CP042374.1"/>
</dbReference>
<dbReference type="OMA" id="GSYFKEP"/>
<dbReference type="InterPro" id="IPR006175">
    <property type="entry name" value="YjgF/YER057c/UK114"/>
</dbReference>
<name>A0AAE6IJL8_LEUCA</name>
<evidence type="ECO:0000313" key="3">
    <source>
        <dbReference type="Proteomes" id="UP000321332"/>
    </source>
</evidence>
<comment type="similarity">
    <text evidence="1">Belongs to the RutC family.</text>
</comment>
<dbReference type="Gene3D" id="3.30.1330.40">
    <property type="entry name" value="RutC-like"/>
    <property type="match status" value="1"/>
</dbReference>
<organism evidence="2 3">
    <name type="scientific">Leuconostoc carnosum</name>
    <dbReference type="NCBI Taxonomy" id="1252"/>
    <lineage>
        <taxon>Bacteria</taxon>
        <taxon>Bacillati</taxon>
        <taxon>Bacillota</taxon>
        <taxon>Bacilli</taxon>
        <taxon>Lactobacillales</taxon>
        <taxon>Lactobacillaceae</taxon>
        <taxon>Leuconostoc</taxon>
    </lineage>
</organism>
<dbReference type="Pfam" id="PF01042">
    <property type="entry name" value="Ribonuc_L-PSP"/>
    <property type="match status" value="1"/>
</dbReference>
<dbReference type="Proteomes" id="UP000321332">
    <property type="component" value="Chromosome"/>
</dbReference>
<dbReference type="PROSITE" id="PS01094">
    <property type="entry name" value="UPF0076"/>
    <property type="match status" value="1"/>
</dbReference>
<reference evidence="2 3" key="1">
    <citation type="submission" date="2019-06" db="EMBL/GenBank/DDBJ databases">
        <title>Genome analyses of bacteria isolated from kimchi.</title>
        <authorList>
            <person name="Lee S."/>
            <person name="Ahn S."/>
            <person name="Roh S."/>
        </authorList>
    </citation>
    <scope>NUCLEOTIDE SEQUENCE [LARGE SCALE GENOMIC DNA]</scope>
    <source>
        <strain evidence="2 3">CBA3620</strain>
    </source>
</reference>
<dbReference type="PANTHER" id="PTHR11803:SF39">
    <property type="entry name" value="2-IMINOBUTANOATE_2-IMINOPROPANOATE DEAMINASE"/>
    <property type="match status" value="1"/>
</dbReference>
<dbReference type="SUPFAM" id="SSF55298">
    <property type="entry name" value="YjgF-like"/>
    <property type="match status" value="1"/>
</dbReference>
<evidence type="ECO:0000313" key="2">
    <source>
        <dbReference type="EMBL" id="QEA33641.1"/>
    </source>
</evidence>
<dbReference type="GO" id="GO:0019239">
    <property type="term" value="F:deaminase activity"/>
    <property type="evidence" value="ECO:0007669"/>
    <property type="project" value="TreeGrafter"/>
</dbReference>
<accession>A0AAE6IJL8</accession>
<dbReference type="InterPro" id="IPR019897">
    <property type="entry name" value="RidA_CS"/>
</dbReference>
<dbReference type="GeneID" id="61187222"/>
<dbReference type="FunFam" id="3.30.1330.40:FF:000001">
    <property type="entry name" value="L-PSP family endoribonuclease"/>
    <property type="match status" value="1"/>
</dbReference>